<dbReference type="AlphaFoldDB" id="A0A6S7A5N8"/>
<feature type="domain" description="HPt" evidence="3">
    <location>
        <begin position="128"/>
        <end position="225"/>
    </location>
</feature>
<keyword evidence="2" id="KW-0597">Phosphoprotein</keyword>
<dbReference type="Gene3D" id="1.20.120.160">
    <property type="entry name" value="HPT domain"/>
    <property type="match status" value="1"/>
</dbReference>
<evidence type="ECO:0000256" key="1">
    <source>
        <dbReference type="ARBA" id="ARBA00023012"/>
    </source>
</evidence>
<dbReference type="SUPFAM" id="SSF47226">
    <property type="entry name" value="Histidine-containing phosphotransfer domain, HPT domain"/>
    <property type="match status" value="1"/>
</dbReference>
<protein>
    <recommendedName>
        <fullName evidence="3">HPt domain-containing protein</fullName>
    </recommendedName>
</protein>
<name>A0A6S7A5N8_9BURK</name>
<evidence type="ECO:0000313" key="5">
    <source>
        <dbReference type="Proteomes" id="UP000494108"/>
    </source>
</evidence>
<dbReference type="EMBL" id="CADIJX010000018">
    <property type="protein sequence ID" value="CAB3714596.1"/>
    <property type="molecule type" value="Genomic_DNA"/>
</dbReference>
<dbReference type="Proteomes" id="UP000494108">
    <property type="component" value="Unassembled WGS sequence"/>
</dbReference>
<accession>A0A6S7A5N8</accession>
<organism evidence="4 5">
    <name type="scientific">Achromobacter pestifer</name>
    <dbReference type="NCBI Taxonomy" id="1353889"/>
    <lineage>
        <taxon>Bacteria</taxon>
        <taxon>Pseudomonadati</taxon>
        <taxon>Pseudomonadota</taxon>
        <taxon>Betaproteobacteria</taxon>
        <taxon>Burkholderiales</taxon>
        <taxon>Alcaligenaceae</taxon>
        <taxon>Achromobacter</taxon>
    </lineage>
</organism>
<dbReference type="RefSeq" id="WP_175178414.1">
    <property type="nucleotide sequence ID" value="NZ_CADIJX010000018.1"/>
</dbReference>
<evidence type="ECO:0000259" key="3">
    <source>
        <dbReference type="PROSITE" id="PS50894"/>
    </source>
</evidence>
<keyword evidence="5" id="KW-1185">Reference proteome</keyword>
<reference evidence="4 5" key="1">
    <citation type="submission" date="2020-04" db="EMBL/GenBank/DDBJ databases">
        <authorList>
            <person name="De Canck E."/>
        </authorList>
    </citation>
    <scope>NUCLEOTIDE SEQUENCE [LARGE SCALE GENOMIC DNA]</scope>
    <source>
        <strain evidence="4 5">LMG 3431</strain>
    </source>
</reference>
<sequence>MNLALVIGQRPERLRELAGRLEGLGLAVDTCADAAALSGYPATPRVVLWDEDAWNAPGTALPAAVAAAPIRLRISASGTPSPGVDAVVLPSATEAALSHALLAAGYGLPEDAECAAIRQTLHDLVDGDAAIVAELIDSLLDTGQADLADYRARCDEANWIAAGSLAHRIKGTARMAGCASLVRLSERIEAASRNGIGETIIRLNVLFEPALQRLCAELSRLRQMG</sequence>
<evidence type="ECO:0000256" key="2">
    <source>
        <dbReference type="PROSITE-ProRule" id="PRU00110"/>
    </source>
</evidence>
<feature type="modified residue" description="Phosphohistidine" evidence="2">
    <location>
        <position position="167"/>
    </location>
</feature>
<dbReference type="Pfam" id="PF01627">
    <property type="entry name" value="Hpt"/>
    <property type="match status" value="1"/>
</dbReference>
<dbReference type="GO" id="GO:0004672">
    <property type="term" value="F:protein kinase activity"/>
    <property type="evidence" value="ECO:0007669"/>
    <property type="project" value="UniProtKB-ARBA"/>
</dbReference>
<dbReference type="InterPro" id="IPR036641">
    <property type="entry name" value="HPT_dom_sf"/>
</dbReference>
<proteinExistence type="predicted"/>
<keyword evidence="1" id="KW-0902">Two-component regulatory system</keyword>
<evidence type="ECO:0000313" key="4">
    <source>
        <dbReference type="EMBL" id="CAB3714596.1"/>
    </source>
</evidence>
<gene>
    <name evidence="4" type="ORF">LMG3431_06217</name>
</gene>
<dbReference type="PROSITE" id="PS50894">
    <property type="entry name" value="HPT"/>
    <property type="match status" value="1"/>
</dbReference>
<dbReference type="InterPro" id="IPR008207">
    <property type="entry name" value="Sig_transdc_His_kin_Hpt_dom"/>
</dbReference>
<dbReference type="GO" id="GO:0000160">
    <property type="term" value="P:phosphorelay signal transduction system"/>
    <property type="evidence" value="ECO:0007669"/>
    <property type="project" value="UniProtKB-KW"/>
</dbReference>